<gene>
    <name evidence="4" type="ORF">BDFB_003776</name>
</gene>
<dbReference type="PANTHER" id="PTHR15885:SF1">
    <property type="entry name" value="COILED-COIL DOMAIN-CONTAINING PROTEIN 174"/>
    <property type="match status" value="1"/>
</dbReference>
<evidence type="ECO:0000313" key="5">
    <source>
        <dbReference type="Proteomes" id="UP000292052"/>
    </source>
</evidence>
<feature type="compositionally biased region" description="Basic and acidic residues" evidence="2">
    <location>
        <begin position="179"/>
        <end position="194"/>
    </location>
</feature>
<dbReference type="Pfam" id="PF13300">
    <property type="entry name" value="DUF4078"/>
    <property type="match status" value="1"/>
</dbReference>
<dbReference type="Proteomes" id="UP000292052">
    <property type="component" value="Unassembled WGS sequence"/>
</dbReference>
<feature type="region of interest" description="Disordered" evidence="2">
    <location>
        <begin position="111"/>
        <end position="147"/>
    </location>
</feature>
<keyword evidence="5" id="KW-1185">Reference proteome</keyword>
<protein>
    <submittedName>
        <fullName evidence="4">Coiled-coil domain-containing protein 174</fullName>
    </submittedName>
</protein>
<reference evidence="4 5" key="1">
    <citation type="submission" date="2017-03" db="EMBL/GenBank/DDBJ databases">
        <title>Genome of the blue death feigning beetle - Asbolus verrucosus.</title>
        <authorList>
            <person name="Rider S.D."/>
        </authorList>
    </citation>
    <scope>NUCLEOTIDE SEQUENCE [LARGE SCALE GENOMIC DNA]</scope>
    <source>
        <strain evidence="4">Butters</strain>
        <tissue evidence="4">Head and leg muscle</tissue>
    </source>
</reference>
<dbReference type="GO" id="GO:0005634">
    <property type="term" value="C:nucleus"/>
    <property type="evidence" value="ECO:0007669"/>
    <property type="project" value="TreeGrafter"/>
</dbReference>
<dbReference type="Pfam" id="PF25449">
    <property type="entry name" value="CCDC174_GRSR"/>
    <property type="match status" value="1"/>
</dbReference>
<organism evidence="4 5">
    <name type="scientific">Asbolus verrucosus</name>
    <name type="common">Desert ironclad beetle</name>
    <dbReference type="NCBI Taxonomy" id="1661398"/>
    <lineage>
        <taxon>Eukaryota</taxon>
        <taxon>Metazoa</taxon>
        <taxon>Ecdysozoa</taxon>
        <taxon>Arthropoda</taxon>
        <taxon>Hexapoda</taxon>
        <taxon>Insecta</taxon>
        <taxon>Pterygota</taxon>
        <taxon>Neoptera</taxon>
        <taxon>Endopterygota</taxon>
        <taxon>Coleoptera</taxon>
        <taxon>Polyphaga</taxon>
        <taxon>Cucujiformia</taxon>
        <taxon>Tenebrionidae</taxon>
        <taxon>Pimeliinae</taxon>
        <taxon>Asbolus</taxon>
    </lineage>
</organism>
<feature type="compositionally biased region" description="Basic and acidic residues" evidence="2">
    <location>
        <begin position="358"/>
        <end position="388"/>
    </location>
</feature>
<feature type="compositionally biased region" description="Basic and acidic residues" evidence="2">
    <location>
        <begin position="458"/>
        <end position="468"/>
    </location>
</feature>
<dbReference type="AlphaFoldDB" id="A0A482VK48"/>
<feature type="region of interest" description="Disordered" evidence="2">
    <location>
        <begin position="280"/>
        <end position="470"/>
    </location>
</feature>
<feature type="region of interest" description="Disordered" evidence="2">
    <location>
        <begin position="42"/>
        <end position="68"/>
    </location>
</feature>
<dbReference type="PANTHER" id="PTHR15885">
    <property type="entry name" value="COILED-COIL DOMAIN-CONTAINING PROTEIN 174"/>
    <property type="match status" value="1"/>
</dbReference>
<comment type="caution">
    <text evidence="4">The sequence shown here is derived from an EMBL/GenBank/DDBJ whole genome shotgun (WGS) entry which is preliminary data.</text>
</comment>
<proteinExistence type="predicted"/>
<dbReference type="OrthoDB" id="333551at2759"/>
<dbReference type="InterPro" id="IPR025066">
    <property type="entry name" value="CCDC174-like"/>
</dbReference>
<sequence length="500" mass="58730">MSTYEISKSSLLSLKAEILRKQQELSKARAENEVKIRNLKKNSPLDLKNKGVEQRQTAQDLSEEEENLLKKSKEALEAKSQLYDKLSKGSTKLTEQQAEYYRRYLVRFDKKSRVPDLPPDDEDDVDKYPESEEEGGSYEPPKNPDEEWVEYVDCLGRTRTCLRKDLNYLKSKDKDLELIVESKRRNREKSRSKTPEPSPEPEPKPPEPELSEENELLSSDMRREILRRQWEKEEEELRNKQDIHYQDILFNEARSHGVGYYGFSKDEEVRAKQQEALKKLREETKQQQKKSQELKAMREKQLASRVRAAQNRKRARLGLPPLEDEPAAPPEPEKPPEKADEVDEKEKKLEKKRKSHVRPWDIGKEGVKEHYEYSQEEWVDKKRRERQAEFAPPSAYKREYRSTSKRDFDDSKKSLHFSTKNPYKAKPVPIVNELSDDEAPERGRGAEVAPPPIYDAPSDSKRMKKPENINDSIEAGLKYLREQLEKKQTQNRRANDMFLS</sequence>
<feature type="compositionally biased region" description="Basic and acidic residues" evidence="2">
    <location>
        <begin position="331"/>
        <end position="349"/>
    </location>
</feature>
<evidence type="ECO:0000256" key="2">
    <source>
        <dbReference type="SAM" id="MobiDB-lite"/>
    </source>
</evidence>
<evidence type="ECO:0000256" key="1">
    <source>
        <dbReference type="ARBA" id="ARBA00023054"/>
    </source>
</evidence>
<keyword evidence="1" id="KW-0175">Coiled coil</keyword>
<feature type="compositionally biased region" description="Basic and acidic residues" evidence="2">
    <location>
        <begin position="396"/>
        <end position="413"/>
    </location>
</feature>
<name>A0A482VK48_ASBVE</name>
<feature type="domain" description="CCDC174 alpha/beta GRSR" evidence="3">
    <location>
        <begin position="148"/>
        <end position="176"/>
    </location>
</feature>
<dbReference type="InterPro" id="IPR057464">
    <property type="entry name" value="CCDC174_GRSR"/>
</dbReference>
<accession>A0A482VK48</accession>
<feature type="compositionally biased region" description="Acidic residues" evidence="2">
    <location>
        <begin position="118"/>
        <end position="136"/>
    </location>
</feature>
<feature type="region of interest" description="Disordered" evidence="2">
    <location>
        <begin position="179"/>
        <end position="221"/>
    </location>
</feature>
<dbReference type="STRING" id="1661398.A0A482VK48"/>
<evidence type="ECO:0000259" key="3">
    <source>
        <dbReference type="Pfam" id="PF25449"/>
    </source>
</evidence>
<dbReference type="EMBL" id="QDEB01093613">
    <property type="protein sequence ID" value="RZC32897.1"/>
    <property type="molecule type" value="Genomic_DNA"/>
</dbReference>
<evidence type="ECO:0000313" key="4">
    <source>
        <dbReference type="EMBL" id="RZC32897.1"/>
    </source>
</evidence>
<feature type="compositionally biased region" description="Basic and acidic residues" evidence="2">
    <location>
        <begin position="280"/>
        <end position="302"/>
    </location>
</feature>